<gene>
    <name evidence="2" type="ORF">ACFSBJ_11725</name>
</gene>
<feature type="region of interest" description="Disordered" evidence="1">
    <location>
        <begin position="15"/>
        <end position="43"/>
    </location>
</feature>
<proteinExistence type="predicted"/>
<comment type="caution">
    <text evidence="2">The sequence shown here is derived from an EMBL/GenBank/DDBJ whole genome shotgun (WGS) entry which is preliminary data.</text>
</comment>
<dbReference type="EMBL" id="JBHUDL010000010">
    <property type="protein sequence ID" value="MFD1634393.1"/>
    <property type="molecule type" value="Genomic_DNA"/>
</dbReference>
<accession>A0ABD6CYU9</accession>
<organism evidence="2 3">
    <name type="scientific">Haloplanus ruber</name>
    <dbReference type="NCBI Taxonomy" id="869892"/>
    <lineage>
        <taxon>Archaea</taxon>
        <taxon>Methanobacteriati</taxon>
        <taxon>Methanobacteriota</taxon>
        <taxon>Stenosarchaea group</taxon>
        <taxon>Halobacteria</taxon>
        <taxon>Halobacteriales</taxon>
        <taxon>Haloferacaceae</taxon>
        <taxon>Haloplanus</taxon>
    </lineage>
</organism>
<name>A0ABD6CYU9_9EURY</name>
<dbReference type="AlphaFoldDB" id="A0ABD6CYU9"/>
<feature type="compositionally biased region" description="Low complexity" evidence="1">
    <location>
        <begin position="15"/>
        <end position="26"/>
    </location>
</feature>
<protein>
    <submittedName>
        <fullName evidence="2">Transcriptional initiation protein Tat</fullName>
    </submittedName>
</protein>
<sequence>MDRRRVLALLGLALSPGCATPGATGPRTPPTPGERSPAAGENGELRITDQDFEAGDDGHLRVLATVQNPTGTERTRTLVVAVTVGGTTTERRREVTVPADADQEVAVDFETVPYDDFTGGGSLQSRLE</sequence>
<evidence type="ECO:0000313" key="2">
    <source>
        <dbReference type="EMBL" id="MFD1634393.1"/>
    </source>
</evidence>
<dbReference type="Proteomes" id="UP001597075">
    <property type="component" value="Unassembled WGS sequence"/>
</dbReference>
<dbReference type="RefSeq" id="WP_256404640.1">
    <property type="nucleotide sequence ID" value="NZ_CP187151.1"/>
</dbReference>
<evidence type="ECO:0000313" key="3">
    <source>
        <dbReference type="Proteomes" id="UP001597075"/>
    </source>
</evidence>
<reference evidence="2 3" key="1">
    <citation type="journal article" date="2019" name="Int. J. Syst. Evol. Microbiol.">
        <title>The Global Catalogue of Microorganisms (GCM) 10K type strain sequencing project: providing services to taxonomists for standard genome sequencing and annotation.</title>
        <authorList>
            <consortium name="The Broad Institute Genomics Platform"/>
            <consortium name="The Broad Institute Genome Sequencing Center for Infectious Disease"/>
            <person name="Wu L."/>
            <person name="Ma J."/>
        </authorList>
    </citation>
    <scope>NUCLEOTIDE SEQUENCE [LARGE SCALE GENOMIC DNA]</scope>
    <source>
        <strain evidence="2 3">CGMCC 1.10594</strain>
    </source>
</reference>
<evidence type="ECO:0000256" key="1">
    <source>
        <dbReference type="SAM" id="MobiDB-lite"/>
    </source>
</evidence>
<keyword evidence="3" id="KW-1185">Reference proteome</keyword>